<dbReference type="Gene3D" id="1.10.10.10">
    <property type="entry name" value="Winged helix-like DNA-binding domain superfamily/Winged helix DNA-binding domain"/>
    <property type="match status" value="1"/>
</dbReference>
<evidence type="ECO:0000256" key="1">
    <source>
        <dbReference type="ARBA" id="ARBA00006817"/>
    </source>
</evidence>
<evidence type="ECO:0000313" key="5">
    <source>
        <dbReference type="Proteomes" id="UP001500393"/>
    </source>
</evidence>
<gene>
    <name evidence="4" type="ORF">GCM10009789_22750</name>
</gene>
<proteinExistence type="inferred from homology"/>
<protein>
    <submittedName>
        <fullName evidence="4">Metalloregulator ArsR/SmtB family transcription factor</fullName>
    </submittedName>
</protein>
<dbReference type="InterPro" id="IPR036390">
    <property type="entry name" value="WH_DNA-bd_sf"/>
</dbReference>
<dbReference type="NCBIfam" id="NF033788">
    <property type="entry name" value="HTH_metalloreg"/>
    <property type="match status" value="1"/>
</dbReference>
<dbReference type="PROSITE" id="PS50987">
    <property type="entry name" value="HTH_ARSR_2"/>
    <property type="match status" value="1"/>
</dbReference>
<accession>A0ABP4NVM2</accession>
<comment type="similarity">
    <text evidence="1">Belongs to the AHA1 family.</text>
</comment>
<feature type="domain" description="HTH arsR-type" evidence="3">
    <location>
        <begin position="1"/>
        <end position="89"/>
    </location>
</feature>
<dbReference type="EMBL" id="BAAAOS010000018">
    <property type="protein sequence ID" value="GAA1568767.1"/>
    <property type="molecule type" value="Genomic_DNA"/>
</dbReference>
<dbReference type="InterPro" id="IPR011991">
    <property type="entry name" value="ArsR-like_HTH"/>
</dbReference>
<evidence type="ECO:0000256" key="2">
    <source>
        <dbReference type="SAM" id="MobiDB-lite"/>
    </source>
</evidence>
<name>A0ABP4NVM2_9ACTN</name>
<dbReference type="InterPro" id="IPR013538">
    <property type="entry name" value="ASHA1/2-like_C"/>
</dbReference>
<dbReference type="PRINTS" id="PR00778">
    <property type="entry name" value="HTHARSR"/>
</dbReference>
<dbReference type="InterPro" id="IPR001845">
    <property type="entry name" value="HTH_ArsR_DNA-bd_dom"/>
</dbReference>
<dbReference type="SMART" id="SM00418">
    <property type="entry name" value="HTH_ARSR"/>
    <property type="match status" value="1"/>
</dbReference>
<dbReference type="PANTHER" id="PTHR38600:SF1">
    <property type="entry name" value="TRANSCRIPTIONAL REGULATORY PROTEIN"/>
    <property type="match status" value="1"/>
</dbReference>
<dbReference type="InterPro" id="IPR036388">
    <property type="entry name" value="WH-like_DNA-bd_sf"/>
</dbReference>
<reference evidence="5" key="1">
    <citation type="journal article" date="2019" name="Int. J. Syst. Evol. Microbiol.">
        <title>The Global Catalogue of Microorganisms (GCM) 10K type strain sequencing project: providing services to taxonomists for standard genome sequencing and annotation.</title>
        <authorList>
            <consortium name="The Broad Institute Genomics Platform"/>
            <consortium name="The Broad Institute Genome Sequencing Center for Infectious Disease"/>
            <person name="Wu L."/>
            <person name="Ma J."/>
        </authorList>
    </citation>
    <scope>NUCLEOTIDE SEQUENCE [LARGE SCALE GENOMIC DNA]</scope>
    <source>
        <strain evidence="5">JCM 14969</strain>
    </source>
</reference>
<feature type="region of interest" description="Disordered" evidence="2">
    <location>
        <begin position="256"/>
        <end position="284"/>
    </location>
</feature>
<dbReference type="PANTHER" id="PTHR38600">
    <property type="entry name" value="TRANSCRIPTIONAL REGULATORY PROTEIN"/>
    <property type="match status" value="1"/>
</dbReference>
<dbReference type="Proteomes" id="UP001500393">
    <property type="component" value="Unassembled WGS sequence"/>
</dbReference>
<organism evidence="4 5">
    <name type="scientific">Kribbella sancticallisti</name>
    <dbReference type="NCBI Taxonomy" id="460087"/>
    <lineage>
        <taxon>Bacteria</taxon>
        <taxon>Bacillati</taxon>
        <taxon>Actinomycetota</taxon>
        <taxon>Actinomycetes</taxon>
        <taxon>Propionibacteriales</taxon>
        <taxon>Kribbellaceae</taxon>
        <taxon>Kribbella</taxon>
    </lineage>
</organism>
<dbReference type="SUPFAM" id="SSF55961">
    <property type="entry name" value="Bet v1-like"/>
    <property type="match status" value="1"/>
</dbReference>
<dbReference type="Gene3D" id="3.30.530.20">
    <property type="match status" value="1"/>
</dbReference>
<keyword evidence="5" id="KW-1185">Reference proteome</keyword>
<dbReference type="SUPFAM" id="SSF46785">
    <property type="entry name" value="Winged helix' DNA-binding domain"/>
    <property type="match status" value="1"/>
</dbReference>
<dbReference type="Pfam" id="PF12840">
    <property type="entry name" value="HTH_20"/>
    <property type="match status" value="1"/>
</dbReference>
<dbReference type="Pfam" id="PF08327">
    <property type="entry name" value="AHSA1"/>
    <property type="match status" value="1"/>
</dbReference>
<evidence type="ECO:0000313" key="4">
    <source>
        <dbReference type="EMBL" id="GAA1568767.1"/>
    </source>
</evidence>
<dbReference type="RefSeq" id="WP_344212710.1">
    <property type="nucleotide sequence ID" value="NZ_BAAAOS010000018.1"/>
</dbReference>
<dbReference type="InterPro" id="IPR023393">
    <property type="entry name" value="START-like_dom_sf"/>
</dbReference>
<sequence length="284" mass="32111">MDDEVFRALGDPTRRRLLDSLNQRTGQTLSELCGGLEMARQSVSKHLAVLEGANLVTTVRRGREKLHYLNAEPINAIADRWITQYDRRRVQFFADLKTALEQETVSDNDNDFVYTTYIKTTPEKLWRALTDPAFTQQYWGLHHDTDWKVGSPMDWKMGDVTMSGPGQQVLEYDPYRRLAFTWHHITPEFAKAVEMSDEQQATTAAEPLSRATFELEPDGDQVKLTVIHGGFEPGSEIRAMISDGWTRLVSDLKSFVESSPELKSPAEDEDSTSSEPDVATAPKA</sequence>
<dbReference type="CDD" id="cd08893">
    <property type="entry name" value="SRPBCC_CalC_Aha1-like_GntR-HTH"/>
    <property type="match status" value="1"/>
</dbReference>
<comment type="caution">
    <text evidence="4">The sequence shown here is derived from an EMBL/GenBank/DDBJ whole genome shotgun (WGS) entry which is preliminary data.</text>
</comment>
<evidence type="ECO:0000259" key="3">
    <source>
        <dbReference type="PROSITE" id="PS50987"/>
    </source>
</evidence>
<dbReference type="CDD" id="cd00090">
    <property type="entry name" value="HTH_ARSR"/>
    <property type="match status" value="1"/>
</dbReference>